<evidence type="ECO:0000313" key="2">
    <source>
        <dbReference type="EMBL" id="TMW61631.1"/>
    </source>
</evidence>
<protein>
    <submittedName>
        <fullName evidence="2">Uncharacterized protein</fullName>
    </submittedName>
</protein>
<comment type="caution">
    <text evidence="2">The sequence shown here is derived from an EMBL/GenBank/DDBJ whole genome shotgun (WGS) entry which is preliminary data.</text>
</comment>
<evidence type="ECO:0000313" key="3">
    <source>
        <dbReference type="Proteomes" id="UP000794436"/>
    </source>
</evidence>
<dbReference type="AlphaFoldDB" id="A0A8K1CF00"/>
<feature type="transmembrane region" description="Helical" evidence="1">
    <location>
        <begin position="119"/>
        <end position="138"/>
    </location>
</feature>
<feature type="transmembrane region" description="Helical" evidence="1">
    <location>
        <begin position="50"/>
        <end position="74"/>
    </location>
</feature>
<name>A0A8K1CF00_PYTOL</name>
<keyword evidence="3" id="KW-1185">Reference proteome</keyword>
<sequence>MDSVKLEPPSSKAWEMPRYWIRGTLVTLALAITNLEQLRHQKPQFNLPHSVIVVISAVATGIGILQAFALSCFIANPLPFAMLVAAPLWMVIIFGSLMFYLRHQLRSQPPLRKDLRQYFMYCMIQLSVPLVYPIYHYAFSNLDSSAQAAFALVLSVIKLAFKNAMSYTLGDHDDLKPETIILNLEVFHALFVTYSMQNASSLATVAMLVANDFFHTCISLYDVNNLLRQITTLVNNIKRRSSMNETLDMNVMEIASLVIDQDPAGAVQIRPIPSSKVALAAFLKRSRRVIPFLSASPTAASIPTEITHRDKRNSRVSSIEYTRALPLHGTSSPRPHNERLVLLRKTLQPLYLTEFIVLIEFVEIIIPSIYCTYLNVMFRLPNRRYYPMIKDMDDEQLRRIAYTVTATPTTRAHKEQVALLGKTLQLLHFTECVVLIEFAEISIPTIYCTNLNAMFRLPNRDYYPMIKDMDDEQLHQTAYTVTAYGFFEITSLILRSLLLWRRLSISVLHQLAFVLDEQ</sequence>
<evidence type="ECO:0000256" key="1">
    <source>
        <dbReference type="SAM" id="Phobius"/>
    </source>
</evidence>
<keyword evidence="1" id="KW-1133">Transmembrane helix</keyword>
<keyword evidence="1" id="KW-0472">Membrane</keyword>
<dbReference type="EMBL" id="SPLM01000075">
    <property type="protein sequence ID" value="TMW61631.1"/>
    <property type="molecule type" value="Genomic_DNA"/>
</dbReference>
<feature type="transmembrane region" description="Helical" evidence="1">
    <location>
        <begin position="20"/>
        <end position="38"/>
    </location>
</feature>
<feature type="transmembrane region" description="Helical" evidence="1">
    <location>
        <begin position="349"/>
        <end position="370"/>
    </location>
</feature>
<dbReference type="OrthoDB" id="108146at2759"/>
<organism evidence="2 3">
    <name type="scientific">Pythium oligandrum</name>
    <name type="common">Mycoparasitic fungus</name>
    <dbReference type="NCBI Taxonomy" id="41045"/>
    <lineage>
        <taxon>Eukaryota</taxon>
        <taxon>Sar</taxon>
        <taxon>Stramenopiles</taxon>
        <taxon>Oomycota</taxon>
        <taxon>Peronosporomycetes</taxon>
        <taxon>Pythiales</taxon>
        <taxon>Pythiaceae</taxon>
        <taxon>Pythium</taxon>
    </lineage>
</organism>
<reference evidence="2" key="1">
    <citation type="submission" date="2019-03" db="EMBL/GenBank/DDBJ databases">
        <title>Long read genome sequence of the mycoparasitic Pythium oligandrum ATCC 38472 isolated from sugarbeet rhizosphere.</title>
        <authorList>
            <person name="Gaulin E."/>
        </authorList>
    </citation>
    <scope>NUCLEOTIDE SEQUENCE</scope>
    <source>
        <strain evidence="2">ATCC 38472_TT</strain>
    </source>
</reference>
<accession>A0A8K1CF00</accession>
<feature type="transmembrane region" description="Helical" evidence="1">
    <location>
        <begin position="80"/>
        <end position="99"/>
    </location>
</feature>
<proteinExistence type="predicted"/>
<keyword evidence="1" id="KW-0812">Transmembrane</keyword>
<gene>
    <name evidence="2" type="ORF">Poli38472_010694</name>
</gene>
<dbReference type="Proteomes" id="UP000794436">
    <property type="component" value="Unassembled WGS sequence"/>
</dbReference>